<protein>
    <submittedName>
        <fullName evidence="2">Avh164</fullName>
    </submittedName>
</protein>
<sequence length="812" mass="91213">MMRDGKIYRGAISSKLLAFLILFASVSALPEDTRLSKVPIAEHHFLLGGQSGQDGGHVNRHLRAGMKNQGSKLASSEERGPIDEVIAGTKKLWGKVKPNHQQAADELFASLKIQKPTSDVLKNPLLLNWIGKVNKLHPLTSQADQEILAKMTGLYGLEALSAMIVAAKRSPDVKAIALATKLETAQLNNWMTQGRNVDDVLRLHLLKLDDQGSALFNNPVVNMWAFAAKLEKNRAGEAMVRSLTTHYDEASLARLLLPAKKKSPELDAIATRIEDAQLKKWMLNDEKLDDVFRLLKLDDEGGKLFEKPLVEVWAGYAMRLDENRAGEMMIQLLATHFDDASLAKMLLDTNKATSWWKSDYVHMFDQLKEAQRANWAQRKTVDDVFHLLKLDEEGAKVFDNPLIHTWSSYAFKLDRDHEGEMMFRSLRTHYDEVTLTTMLAQAKPSITTGPVISELEAAQRKLWTDSGKTVDDVFRLLKLGGEGDKLFQGPVVKLWGMYAIKRDSKRAGELMLQSLIPHHDEIGLVKMLLEAKKSSDNLLRQIAARIEDAQLVDWARKGTTVDDAYRLLKLDDEGAKLFENPIVDVWISYATKLESRAAEKVFQALISRYDDASLATMLTRATRSQALWKFANRVKDVHFASWALKGKTVDDVYRLLKLDEAEEGIKLLDSRAMKVWDSYATMLHKERGGEVMLASLKAQYEGASLGRMIASAKQFGMSEDVATRLEAAQLTNWVDRRKSLDGVFCLLKLDEEGTKLFSNPAVGLWAAYATMLDKGRANKTMLAFLKARYDDKVLANMLIQGRHYSSLASRLS</sequence>
<feature type="chain" id="PRO_5003412512" evidence="1">
    <location>
        <begin position="29"/>
        <end position="812"/>
    </location>
</feature>
<proteinExistence type="predicted"/>
<keyword evidence="1" id="KW-0732">Signal</keyword>
<evidence type="ECO:0000256" key="1">
    <source>
        <dbReference type="SAM" id="SignalP"/>
    </source>
</evidence>
<organism evidence="2">
    <name type="scientific">Phytophthora sojae</name>
    <name type="common">Soybean stem and root rot agent</name>
    <name type="synonym">Phytophthora megasperma f. sp. glycines</name>
    <dbReference type="NCBI Taxonomy" id="67593"/>
    <lineage>
        <taxon>Eukaryota</taxon>
        <taxon>Sar</taxon>
        <taxon>Stramenopiles</taxon>
        <taxon>Oomycota</taxon>
        <taxon>Peronosporomycetes</taxon>
        <taxon>Peronosporales</taxon>
        <taxon>Peronosporaceae</taxon>
        <taxon>Phytophthora</taxon>
    </lineage>
</organism>
<accession>G1FRR4</accession>
<reference evidence="2" key="1">
    <citation type="journal article" date="2011" name="Plant Cell">
        <title>Transcriptional programming and functional interactions within the Phytophthora sojae RXLR effector repertoire.</title>
        <authorList>
            <person name="Wang Q."/>
            <person name="Han C."/>
            <person name="Ferreira A.O."/>
            <person name="Yu X."/>
            <person name="Ye W."/>
            <person name="Tripathy S."/>
            <person name="Kale S.D."/>
            <person name="Gu B."/>
            <person name="Sheng Y."/>
            <person name="Sui Y."/>
            <person name="Wang X."/>
            <person name="Zhang Z."/>
            <person name="Cheng B."/>
            <person name="Dong S."/>
            <person name="Shan W."/>
            <person name="Zheng X."/>
            <person name="Dou D."/>
            <person name="Tyler B.M."/>
            <person name="Wang Y."/>
        </authorList>
    </citation>
    <scope>NUCLEOTIDE SEQUENCE</scope>
    <source>
        <strain evidence="2">P7074</strain>
    </source>
</reference>
<dbReference type="AlphaFoldDB" id="G1FRR4"/>
<evidence type="ECO:0000313" key="2">
    <source>
        <dbReference type="EMBL" id="AEK80802.1"/>
    </source>
</evidence>
<feature type="signal peptide" evidence="1">
    <location>
        <begin position="1"/>
        <end position="28"/>
    </location>
</feature>
<dbReference type="VEuPathDB" id="FungiDB:PHYSODRAFT_286312"/>
<dbReference type="EMBL" id="JN253989">
    <property type="protein sequence ID" value="AEK80802.1"/>
    <property type="molecule type" value="Genomic_DNA"/>
</dbReference>
<gene>
    <name evidence="2" type="primary">Avh</name>
</gene>
<name>G1FRR4_PHYSO</name>